<reference evidence="2 3" key="1">
    <citation type="journal article" date="2023" name="G3 (Bethesda)">
        <title>A chromosome-length genome assembly and annotation of blackberry (Rubus argutus, cv. 'Hillquist').</title>
        <authorList>
            <person name="Bruna T."/>
            <person name="Aryal R."/>
            <person name="Dudchenko O."/>
            <person name="Sargent D.J."/>
            <person name="Mead D."/>
            <person name="Buti M."/>
            <person name="Cavallini A."/>
            <person name="Hytonen T."/>
            <person name="Andres J."/>
            <person name="Pham M."/>
            <person name="Weisz D."/>
            <person name="Mascagni F."/>
            <person name="Usai G."/>
            <person name="Natali L."/>
            <person name="Bassil N."/>
            <person name="Fernandez G.E."/>
            <person name="Lomsadze A."/>
            <person name="Armour M."/>
            <person name="Olukolu B."/>
            <person name="Poorten T."/>
            <person name="Britton C."/>
            <person name="Davik J."/>
            <person name="Ashrafi H."/>
            <person name="Aiden E.L."/>
            <person name="Borodovsky M."/>
            <person name="Worthington M."/>
        </authorList>
    </citation>
    <scope>NUCLEOTIDE SEQUENCE [LARGE SCALE GENOMIC DNA]</scope>
    <source>
        <strain evidence="2">PI 553951</strain>
    </source>
</reference>
<dbReference type="Proteomes" id="UP001457282">
    <property type="component" value="Unassembled WGS sequence"/>
</dbReference>
<keyword evidence="3" id="KW-1185">Reference proteome</keyword>
<comment type="caution">
    <text evidence="2">The sequence shown here is derived from an EMBL/GenBank/DDBJ whole genome shotgun (WGS) entry which is preliminary data.</text>
</comment>
<evidence type="ECO:0000256" key="1">
    <source>
        <dbReference type="SAM" id="MobiDB-lite"/>
    </source>
</evidence>
<dbReference type="EMBL" id="JBEDUW010000169">
    <property type="protein sequence ID" value="KAK9905193.1"/>
    <property type="molecule type" value="Genomic_DNA"/>
</dbReference>
<feature type="compositionally biased region" description="Polar residues" evidence="1">
    <location>
        <begin position="12"/>
        <end position="22"/>
    </location>
</feature>
<name>A0AAW1VR64_RUBAR</name>
<sequence>MALRVHLLPPKTLNNLQNSTPIPSLHNPFHQQTQNPIYPIHQERISDAQLASDLSKMNTLFAQREEAHEQEQRASLHRAVPIPGIQKQRR</sequence>
<proteinExistence type="predicted"/>
<gene>
    <name evidence="2" type="ORF">M0R45_000390</name>
</gene>
<feature type="region of interest" description="Disordered" evidence="1">
    <location>
        <begin position="64"/>
        <end position="90"/>
    </location>
</feature>
<protein>
    <submittedName>
        <fullName evidence="2">Uncharacterized protein</fullName>
    </submittedName>
</protein>
<dbReference type="AlphaFoldDB" id="A0AAW1VR64"/>
<feature type="compositionally biased region" description="Basic and acidic residues" evidence="1">
    <location>
        <begin position="64"/>
        <end position="74"/>
    </location>
</feature>
<evidence type="ECO:0000313" key="3">
    <source>
        <dbReference type="Proteomes" id="UP001457282"/>
    </source>
</evidence>
<organism evidence="2 3">
    <name type="scientific">Rubus argutus</name>
    <name type="common">Southern blackberry</name>
    <dbReference type="NCBI Taxonomy" id="59490"/>
    <lineage>
        <taxon>Eukaryota</taxon>
        <taxon>Viridiplantae</taxon>
        <taxon>Streptophyta</taxon>
        <taxon>Embryophyta</taxon>
        <taxon>Tracheophyta</taxon>
        <taxon>Spermatophyta</taxon>
        <taxon>Magnoliopsida</taxon>
        <taxon>eudicotyledons</taxon>
        <taxon>Gunneridae</taxon>
        <taxon>Pentapetalae</taxon>
        <taxon>rosids</taxon>
        <taxon>fabids</taxon>
        <taxon>Rosales</taxon>
        <taxon>Rosaceae</taxon>
        <taxon>Rosoideae</taxon>
        <taxon>Rosoideae incertae sedis</taxon>
        <taxon>Rubus</taxon>
    </lineage>
</organism>
<evidence type="ECO:0000313" key="2">
    <source>
        <dbReference type="EMBL" id="KAK9905193.1"/>
    </source>
</evidence>
<accession>A0AAW1VR64</accession>
<feature type="region of interest" description="Disordered" evidence="1">
    <location>
        <begin position="1"/>
        <end position="32"/>
    </location>
</feature>